<organism evidence="1 2">
    <name type="scientific">Meloidogyne enterolobii</name>
    <name type="common">Root-knot nematode worm</name>
    <name type="synonym">Meloidogyne mayaguensis</name>
    <dbReference type="NCBI Taxonomy" id="390850"/>
    <lineage>
        <taxon>Eukaryota</taxon>
        <taxon>Metazoa</taxon>
        <taxon>Ecdysozoa</taxon>
        <taxon>Nematoda</taxon>
        <taxon>Chromadorea</taxon>
        <taxon>Rhabditida</taxon>
        <taxon>Tylenchina</taxon>
        <taxon>Tylenchomorpha</taxon>
        <taxon>Tylenchoidea</taxon>
        <taxon>Meloidogynidae</taxon>
        <taxon>Meloidogyninae</taxon>
        <taxon>Meloidogyne</taxon>
    </lineage>
</organism>
<sequence>MFKEQKEEFENTILQKDKDFKALVKELDGCFEKNKKLKDEIAVTKAELKTVKNKFEKLEKFHFLLEIPHNTVVNIKEMMDLDAEKFYERIYELNIELCHSAGKKKRKVQKKIYKDPRELLDKAEKILADEGDGIFACELVLFGLLLPSSWLDFL</sequence>
<evidence type="ECO:0000313" key="2">
    <source>
        <dbReference type="Proteomes" id="UP001497535"/>
    </source>
</evidence>
<dbReference type="Proteomes" id="UP001497535">
    <property type="component" value="Unassembled WGS sequence"/>
</dbReference>
<name>A0ACB0Y2X9_MELEN</name>
<dbReference type="EMBL" id="CAVMJV010000005">
    <property type="protein sequence ID" value="CAK5028587.1"/>
    <property type="molecule type" value="Genomic_DNA"/>
</dbReference>
<accession>A0ACB0Y2X9</accession>
<keyword evidence="2" id="KW-1185">Reference proteome</keyword>
<reference evidence="1" key="1">
    <citation type="submission" date="2023-11" db="EMBL/GenBank/DDBJ databases">
        <authorList>
            <person name="Poullet M."/>
        </authorList>
    </citation>
    <scope>NUCLEOTIDE SEQUENCE</scope>
    <source>
        <strain evidence="1">E1834</strain>
    </source>
</reference>
<protein>
    <submittedName>
        <fullName evidence="1">Uncharacterized protein</fullName>
    </submittedName>
</protein>
<comment type="caution">
    <text evidence="1">The sequence shown here is derived from an EMBL/GenBank/DDBJ whole genome shotgun (WGS) entry which is preliminary data.</text>
</comment>
<proteinExistence type="predicted"/>
<evidence type="ECO:0000313" key="1">
    <source>
        <dbReference type="EMBL" id="CAK5028587.1"/>
    </source>
</evidence>
<gene>
    <name evidence="1" type="ORF">MENTE1834_LOCUS6652</name>
</gene>